<dbReference type="EMBL" id="CP011125">
    <property type="protein sequence ID" value="AKF09641.1"/>
    <property type="molecule type" value="Genomic_DNA"/>
</dbReference>
<sequence length="182" mass="18421">MNAHRFVLSLCIAALAALGGTSSAHAQPPLGGSGTIAPLVSYTVVLTAEDGRSDGTASEVAVQFRTSEGVVTAPVRFTRGVGAGQSVSLSFSRAPLGRVVEAIVTIAGSDGARVSVELYDPSELVGSFGPPTYVAAGSIALDDGSTNGDYGDCMKYCIGDGNTFTSCHAICRPLADKAPPPQ</sequence>
<dbReference type="RefSeq" id="WP_053236674.1">
    <property type="nucleotide sequence ID" value="NZ_CP011125.1"/>
</dbReference>
<keyword evidence="1" id="KW-0732">Signal</keyword>
<reference evidence="2 3" key="1">
    <citation type="submission" date="2015-03" db="EMBL/GenBank/DDBJ databases">
        <title>Genome assembly of Sandaracinus amylolyticus DSM 53668.</title>
        <authorList>
            <person name="Sharma G."/>
            <person name="Subramanian S."/>
        </authorList>
    </citation>
    <scope>NUCLEOTIDE SEQUENCE [LARGE SCALE GENOMIC DNA]</scope>
    <source>
        <strain evidence="2 3">DSM 53668</strain>
    </source>
</reference>
<dbReference type="STRING" id="927083.DB32_006790"/>
<feature type="signal peptide" evidence="1">
    <location>
        <begin position="1"/>
        <end position="26"/>
    </location>
</feature>
<evidence type="ECO:0000313" key="2">
    <source>
        <dbReference type="EMBL" id="AKF09641.1"/>
    </source>
</evidence>
<organism evidence="2 3">
    <name type="scientific">Sandaracinus amylolyticus</name>
    <dbReference type="NCBI Taxonomy" id="927083"/>
    <lineage>
        <taxon>Bacteria</taxon>
        <taxon>Pseudomonadati</taxon>
        <taxon>Myxococcota</taxon>
        <taxon>Polyangia</taxon>
        <taxon>Polyangiales</taxon>
        <taxon>Sandaracinaceae</taxon>
        <taxon>Sandaracinus</taxon>
    </lineage>
</organism>
<feature type="chain" id="PRO_5002512509" evidence="1">
    <location>
        <begin position="27"/>
        <end position="182"/>
    </location>
</feature>
<protein>
    <submittedName>
        <fullName evidence="2">Uncharacterized protein</fullName>
    </submittedName>
</protein>
<keyword evidence="3" id="KW-1185">Reference proteome</keyword>
<dbReference type="Proteomes" id="UP000034883">
    <property type="component" value="Chromosome"/>
</dbReference>
<accession>A0A0F6YKW2</accession>
<name>A0A0F6YKW2_9BACT</name>
<gene>
    <name evidence="2" type="ORF">DB32_006790</name>
</gene>
<dbReference type="AlphaFoldDB" id="A0A0F6YKW2"/>
<dbReference type="KEGG" id="samy:DB32_006790"/>
<evidence type="ECO:0000256" key="1">
    <source>
        <dbReference type="SAM" id="SignalP"/>
    </source>
</evidence>
<proteinExistence type="predicted"/>
<evidence type="ECO:0000313" key="3">
    <source>
        <dbReference type="Proteomes" id="UP000034883"/>
    </source>
</evidence>